<reference evidence="7" key="1">
    <citation type="submission" date="2020-09" db="EMBL/GenBank/DDBJ databases">
        <authorList>
            <person name="Kim M.K."/>
        </authorList>
    </citation>
    <scope>NUCLEOTIDE SEQUENCE</scope>
    <source>
        <strain evidence="7">BT702</strain>
    </source>
</reference>
<keyword evidence="3" id="KW-0540">Nuclease</keyword>
<evidence type="ECO:0000256" key="3">
    <source>
        <dbReference type="ARBA" id="ARBA00022722"/>
    </source>
</evidence>
<dbReference type="EMBL" id="JACWZY010000026">
    <property type="protein sequence ID" value="MBD2703942.1"/>
    <property type="molecule type" value="Genomic_DNA"/>
</dbReference>
<proteinExistence type="inferred from homology"/>
<evidence type="ECO:0000313" key="8">
    <source>
        <dbReference type="Proteomes" id="UP000598820"/>
    </source>
</evidence>
<evidence type="ECO:0000256" key="1">
    <source>
        <dbReference type="ARBA" id="ARBA00022553"/>
    </source>
</evidence>
<evidence type="ECO:0000256" key="5">
    <source>
        <dbReference type="ARBA" id="ARBA00022801"/>
    </source>
</evidence>
<dbReference type="Pfam" id="PF01934">
    <property type="entry name" value="HepT-like"/>
    <property type="match status" value="1"/>
</dbReference>
<keyword evidence="2" id="KW-1277">Toxin-antitoxin system</keyword>
<dbReference type="InterPro" id="IPR008201">
    <property type="entry name" value="HepT-like"/>
</dbReference>
<comment type="caution">
    <text evidence="7">The sequence shown here is derived from an EMBL/GenBank/DDBJ whole genome shotgun (WGS) entry which is preliminary data.</text>
</comment>
<dbReference type="GO" id="GO:0016787">
    <property type="term" value="F:hydrolase activity"/>
    <property type="evidence" value="ECO:0007669"/>
    <property type="project" value="UniProtKB-KW"/>
</dbReference>
<evidence type="ECO:0000256" key="6">
    <source>
        <dbReference type="ARBA" id="ARBA00024207"/>
    </source>
</evidence>
<accession>A0A926Y001</accession>
<keyword evidence="1" id="KW-0597">Phosphoprotein</keyword>
<evidence type="ECO:0000313" key="7">
    <source>
        <dbReference type="EMBL" id="MBD2703942.1"/>
    </source>
</evidence>
<dbReference type="PANTHER" id="PTHR34139:SF1">
    <property type="entry name" value="RNASE MJ1380-RELATED"/>
    <property type="match status" value="1"/>
</dbReference>
<dbReference type="RefSeq" id="WP_190890096.1">
    <property type="nucleotide sequence ID" value="NZ_JACWZY010000026.1"/>
</dbReference>
<comment type="similarity">
    <text evidence="6">Belongs to the HepT RNase toxin family.</text>
</comment>
<keyword evidence="4" id="KW-0547">Nucleotide-binding</keyword>
<keyword evidence="8" id="KW-1185">Reference proteome</keyword>
<evidence type="ECO:0000256" key="2">
    <source>
        <dbReference type="ARBA" id="ARBA00022649"/>
    </source>
</evidence>
<dbReference type="GO" id="GO:0000166">
    <property type="term" value="F:nucleotide binding"/>
    <property type="evidence" value="ECO:0007669"/>
    <property type="project" value="UniProtKB-KW"/>
</dbReference>
<evidence type="ECO:0000256" key="4">
    <source>
        <dbReference type="ARBA" id="ARBA00022741"/>
    </source>
</evidence>
<organism evidence="7 8">
    <name type="scientific">Spirosoma profusum</name>
    <dbReference type="NCBI Taxonomy" id="2771354"/>
    <lineage>
        <taxon>Bacteria</taxon>
        <taxon>Pseudomonadati</taxon>
        <taxon>Bacteroidota</taxon>
        <taxon>Cytophagia</taxon>
        <taxon>Cytophagales</taxon>
        <taxon>Cytophagaceae</taxon>
        <taxon>Spirosoma</taxon>
    </lineage>
</organism>
<dbReference type="GO" id="GO:0004540">
    <property type="term" value="F:RNA nuclease activity"/>
    <property type="evidence" value="ECO:0007669"/>
    <property type="project" value="InterPro"/>
</dbReference>
<name>A0A926Y001_9BACT</name>
<dbReference type="PANTHER" id="PTHR34139">
    <property type="entry name" value="UPF0331 PROTEIN MJ0127"/>
    <property type="match status" value="1"/>
</dbReference>
<keyword evidence="5" id="KW-0378">Hydrolase</keyword>
<gene>
    <name evidence="7" type="ORF">IC229_25075</name>
</gene>
<dbReference type="Gene3D" id="1.20.120.580">
    <property type="entry name" value="bsu32300-like"/>
    <property type="match status" value="1"/>
</dbReference>
<dbReference type="InterPro" id="IPR037038">
    <property type="entry name" value="HepT-like_sf"/>
</dbReference>
<protein>
    <submittedName>
        <fullName evidence="7">DUF86 domain-containing protein</fullName>
    </submittedName>
</protein>
<dbReference type="AlphaFoldDB" id="A0A926Y001"/>
<dbReference type="GO" id="GO:0110001">
    <property type="term" value="C:toxin-antitoxin complex"/>
    <property type="evidence" value="ECO:0007669"/>
    <property type="project" value="InterPro"/>
</dbReference>
<dbReference type="Proteomes" id="UP000598820">
    <property type="component" value="Unassembled WGS sequence"/>
</dbReference>
<sequence length="123" mass="14362">MSKRSDYILLADMLDALEAIQEYTDGLDYNSFLSNRMVRDAVVRNIQVLGEAANRISKSFRELHPTIEWMRIIRTRPILVHDYFGLDYEIMWRIITLHLPDLQQNVKQTLGSNPPIDADIEPM</sequence>
<dbReference type="InterPro" id="IPR051813">
    <property type="entry name" value="HepT_RNase_toxin"/>
</dbReference>